<dbReference type="Proteomes" id="UP000518300">
    <property type="component" value="Unassembled WGS sequence"/>
</dbReference>
<reference evidence="1 2" key="1">
    <citation type="submission" date="2020-04" db="EMBL/GenBank/DDBJ databases">
        <title>Draft genome of Pyxidicoccus fallax type strain.</title>
        <authorList>
            <person name="Whitworth D.E."/>
        </authorList>
    </citation>
    <scope>NUCLEOTIDE SEQUENCE [LARGE SCALE GENOMIC DNA]</scope>
    <source>
        <strain evidence="1 2">DSM 14698</strain>
    </source>
</reference>
<evidence type="ECO:0000313" key="2">
    <source>
        <dbReference type="Proteomes" id="UP000518300"/>
    </source>
</evidence>
<gene>
    <name evidence="1" type="ORF">HG543_02835</name>
</gene>
<protein>
    <submittedName>
        <fullName evidence="1">Uncharacterized protein</fullName>
    </submittedName>
</protein>
<sequence>MSETYSNPEVIPSTQRFFELWLLGDRDEDLCFIDSFVEGIGYESWRTGMGERLAPVYPTDARIPMSKKRPGIQLTSFLGNSINTLIGSREFKEAIELQCGQQEIEYLSFTLYDHRNRPYSQDYFIINPIGTFDCLDFKASDIDWSKERPDEILFIETHVLDRNKMKDAPQLFRVGRDTHSYVIGVELIREFKKRGLTNILVEELEFSDSEQARP</sequence>
<dbReference type="EMBL" id="JABBJJ010000008">
    <property type="protein sequence ID" value="NMO13799.1"/>
    <property type="molecule type" value="Genomic_DNA"/>
</dbReference>
<organism evidence="1 2">
    <name type="scientific">Pyxidicoccus fallax</name>
    <dbReference type="NCBI Taxonomy" id="394095"/>
    <lineage>
        <taxon>Bacteria</taxon>
        <taxon>Pseudomonadati</taxon>
        <taxon>Myxococcota</taxon>
        <taxon>Myxococcia</taxon>
        <taxon>Myxococcales</taxon>
        <taxon>Cystobacterineae</taxon>
        <taxon>Myxococcaceae</taxon>
        <taxon>Pyxidicoccus</taxon>
    </lineage>
</organism>
<proteinExistence type="predicted"/>
<dbReference type="RefSeq" id="WP_169343084.1">
    <property type="nucleotide sequence ID" value="NZ_JABBJJ010000008.1"/>
</dbReference>
<dbReference type="AlphaFoldDB" id="A0A848L540"/>
<comment type="caution">
    <text evidence="1">The sequence shown here is derived from an EMBL/GenBank/DDBJ whole genome shotgun (WGS) entry which is preliminary data.</text>
</comment>
<name>A0A848L540_9BACT</name>
<evidence type="ECO:0000313" key="1">
    <source>
        <dbReference type="EMBL" id="NMO13799.1"/>
    </source>
</evidence>
<accession>A0A848L540</accession>
<keyword evidence="2" id="KW-1185">Reference proteome</keyword>